<dbReference type="InterPro" id="IPR054653">
    <property type="entry name" value="EpsI_type_B_pred"/>
</dbReference>
<name>A0ABQ4Q696_9BURK</name>
<dbReference type="Proteomes" id="UP000887222">
    <property type="component" value="Unassembled WGS sequence"/>
</dbReference>
<dbReference type="RefSeq" id="WP_220808860.1">
    <property type="nucleotide sequence ID" value="NZ_BPMK01000010.1"/>
</dbReference>
<accession>A0ABQ4Q696</accession>
<dbReference type="NCBIfam" id="NF045609">
    <property type="entry name" value="EpsI_type_B"/>
    <property type="match status" value="1"/>
</dbReference>
<dbReference type="Pfam" id="PF11984">
    <property type="entry name" value="DUF3485"/>
    <property type="match status" value="1"/>
</dbReference>
<organism evidence="3 4">
    <name type="scientific">Noviherbaspirillum aridicola</name>
    <dbReference type="NCBI Taxonomy" id="2849687"/>
    <lineage>
        <taxon>Bacteria</taxon>
        <taxon>Pseudomonadati</taxon>
        <taxon>Pseudomonadota</taxon>
        <taxon>Betaproteobacteria</taxon>
        <taxon>Burkholderiales</taxon>
        <taxon>Oxalobacteraceae</taxon>
        <taxon>Noviherbaspirillum</taxon>
    </lineage>
</organism>
<dbReference type="InterPro" id="IPR014263">
    <property type="entry name" value="Methanolan_biosynth_EpsI"/>
</dbReference>
<evidence type="ECO:0000259" key="2">
    <source>
        <dbReference type="Pfam" id="PF11984"/>
    </source>
</evidence>
<dbReference type="NCBIfam" id="TIGR02914">
    <property type="entry name" value="EpsI_fam"/>
    <property type="match status" value="1"/>
</dbReference>
<reference evidence="3 4" key="1">
    <citation type="journal article" date="2022" name="Int. J. Syst. Evol. Microbiol.">
        <title>Noviherbaspirillum aridicola sp. nov., isolated from an arid soil in Pakistan.</title>
        <authorList>
            <person name="Khan I.U."/>
            <person name="Saqib M."/>
            <person name="Amin A."/>
            <person name="Hussain F."/>
            <person name="Li L."/>
            <person name="Liu Y.H."/>
            <person name="Fang B.Z."/>
            <person name="Ahmed I."/>
            <person name="Li W.J."/>
        </authorList>
    </citation>
    <scope>NUCLEOTIDE SEQUENCE [LARGE SCALE GENOMIC DNA]</scope>
    <source>
        <strain evidence="3 4">NCCP-691</strain>
    </source>
</reference>
<evidence type="ECO:0000313" key="4">
    <source>
        <dbReference type="Proteomes" id="UP000887222"/>
    </source>
</evidence>
<feature type="chain" id="PRO_5047321788" description="Methanolan biosynthesis EpsI domain-containing protein" evidence="1">
    <location>
        <begin position="21"/>
        <end position="235"/>
    </location>
</feature>
<sequence>MRVSLLRNLVIMAVMFFAAAAAVGLKPTRHVADEVGRVDYEQVVPRRFGSWSMVEADVITVSDPGQQEFLDRIYSQVVTRSYRDAVTGQVVMLAIAYGEEQTKQSQVHLPEICYPAQGFQLLRRAKDNIASGAQSLPVMRILTQRQTRLEPVTYWVRIGERVVRGGIEQKLATVTDGLGGRISDGLLFRVSSVSASAEDGYRLQDRFVTDLLSSVPARERWLLVGGQDAGGTMRQ</sequence>
<gene>
    <name evidence="3" type="ORF">NCCP691_25210</name>
</gene>
<keyword evidence="4" id="KW-1185">Reference proteome</keyword>
<comment type="caution">
    <text evidence="3">The sequence shown here is derived from an EMBL/GenBank/DDBJ whole genome shotgun (WGS) entry which is preliminary data.</text>
</comment>
<dbReference type="EMBL" id="BPMK01000010">
    <property type="protein sequence ID" value="GIZ52507.1"/>
    <property type="molecule type" value="Genomic_DNA"/>
</dbReference>
<proteinExistence type="predicted"/>
<protein>
    <recommendedName>
        <fullName evidence="2">Methanolan biosynthesis EpsI domain-containing protein</fullName>
    </recommendedName>
</protein>
<feature type="signal peptide" evidence="1">
    <location>
        <begin position="1"/>
        <end position="20"/>
    </location>
</feature>
<keyword evidence="1" id="KW-0732">Signal</keyword>
<evidence type="ECO:0000256" key="1">
    <source>
        <dbReference type="SAM" id="SignalP"/>
    </source>
</evidence>
<evidence type="ECO:0000313" key="3">
    <source>
        <dbReference type="EMBL" id="GIZ52507.1"/>
    </source>
</evidence>
<feature type="domain" description="Methanolan biosynthesis EpsI" evidence="2">
    <location>
        <begin position="9"/>
        <end position="216"/>
    </location>
</feature>